<dbReference type="VEuPathDB" id="VectorBase:CPIJ005315"/>
<dbReference type="AlphaFoldDB" id="B0WD88"/>
<dbReference type="HOGENOM" id="CLU_3406713_0_0_1"/>
<protein>
    <submittedName>
        <fullName evidence="1 2">Uncharacterized protein</fullName>
    </submittedName>
</protein>
<dbReference type="Proteomes" id="UP000002320">
    <property type="component" value="Unassembled WGS sequence"/>
</dbReference>
<keyword evidence="3" id="KW-1185">Reference proteome</keyword>
<dbReference type="EnsemblMetazoa" id="CPIJ005315-RA">
    <property type="protein sequence ID" value="CPIJ005315-PA"/>
    <property type="gene ID" value="CPIJ005315"/>
</dbReference>
<accession>B0WD88</accession>
<dbReference type="InParanoid" id="B0WD88"/>
<evidence type="ECO:0000313" key="1">
    <source>
        <dbReference type="EMBL" id="EDS44360.1"/>
    </source>
</evidence>
<evidence type="ECO:0000313" key="3">
    <source>
        <dbReference type="Proteomes" id="UP000002320"/>
    </source>
</evidence>
<reference evidence="2" key="2">
    <citation type="submission" date="2021-02" db="UniProtKB">
        <authorList>
            <consortium name="EnsemblMetazoa"/>
        </authorList>
    </citation>
    <scope>IDENTIFICATION</scope>
    <source>
        <strain evidence="2">JHB</strain>
    </source>
</reference>
<gene>
    <name evidence="2" type="primary">6036687</name>
    <name evidence="1" type="ORF">CpipJ_CPIJ005315</name>
</gene>
<evidence type="ECO:0000313" key="2">
    <source>
        <dbReference type="EnsemblMetazoa" id="CPIJ005315-PA"/>
    </source>
</evidence>
<proteinExistence type="predicted"/>
<name>B0WD88_CULQU</name>
<organism>
    <name type="scientific">Culex quinquefasciatus</name>
    <name type="common">Southern house mosquito</name>
    <name type="synonym">Culex pungens</name>
    <dbReference type="NCBI Taxonomy" id="7176"/>
    <lineage>
        <taxon>Eukaryota</taxon>
        <taxon>Metazoa</taxon>
        <taxon>Ecdysozoa</taxon>
        <taxon>Arthropoda</taxon>
        <taxon>Hexapoda</taxon>
        <taxon>Insecta</taxon>
        <taxon>Pterygota</taxon>
        <taxon>Neoptera</taxon>
        <taxon>Endopterygota</taxon>
        <taxon>Diptera</taxon>
        <taxon>Nematocera</taxon>
        <taxon>Culicoidea</taxon>
        <taxon>Culicidae</taxon>
        <taxon>Culicinae</taxon>
        <taxon>Culicini</taxon>
        <taxon>Culex</taxon>
        <taxon>Culex</taxon>
    </lineage>
</organism>
<sequence>MYARFIPIIKHHKRVLYCYFSSLPPRAGIG</sequence>
<dbReference type="EMBL" id="DS231895">
    <property type="protein sequence ID" value="EDS44360.1"/>
    <property type="molecule type" value="Genomic_DNA"/>
</dbReference>
<dbReference type="KEGG" id="cqu:CpipJ_CPIJ005315"/>
<reference evidence="1" key="1">
    <citation type="submission" date="2007-03" db="EMBL/GenBank/DDBJ databases">
        <title>Annotation of Culex pipiens quinquefasciatus.</title>
        <authorList>
            <consortium name="The Broad Institute Genome Sequencing Platform"/>
            <person name="Atkinson P.W."/>
            <person name="Hemingway J."/>
            <person name="Christensen B.M."/>
            <person name="Higgs S."/>
            <person name="Kodira C."/>
            <person name="Hannick L."/>
            <person name="Megy K."/>
            <person name="O'Leary S."/>
            <person name="Pearson M."/>
            <person name="Haas B.J."/>
            <person name="Mauceli E."/>
            <person name="Wortman J.R."/>
            <person name="Lee N.H."/>
            <person name="Guigo R."/>
            <person name="Stanke M."/>
            <person name="Alvarado L."/>
            <person name="Amedeo P."/>
            <person name="Antoine C.H."/>
            <person name="Arensburger P."/>
            <person name="Bidwell S.L."/>
            <person name="Crawford M."/>
            <person name="Camaro F."/>
            <person name="Devon K."/>
            <person name="Engels R."/>
            <person name="Hammond M."/>
            <person name="Howarth C."/>
            <person name="Koehrsen M."/>
            <person name="Lawson D."/>
            <person name="Montgomery P."/>
            <person name="Nene V."/>
            <person name="Nusbaum C."/>
            <person name="Puiu D."/>
            <person name="Romero-Severson J."/>
            <person name="Severson D.W."/>
            <person name="Shumway M."/>
            <person name="Sisk P."/>
            <person name="Stolte C."/>
            <person name="Zeng Q."/>
            <person name="Eisenstadt E."/>
            <person name="Fraser-Liggett C."/>
            <person name="Strausberg R."/>
            <person name="Galagan J."/>
            <person name="Birren B."/>
            <person name="Collins F.H."/>
        </authorList>
    </citation>
    <scope>NUCLEOTIDE SEQUENCE [LARGE SCALE GENOMIC DNA]</scope>
    <source>
        <strain evidence="1">JHB</strain>
    </source>
</reference>